<feature type="domain" description="Trimeric autotransporter adhesin YadA-like head" evidence="13">
    <location>
        <begin position="451"/>
        <end position="477"/>
    </location>
</feature>
<dbReference type="InterPro" id="IPR011049">
    <property type="entry name" value="Serralysin-like_metalloprot_C"/>
</dbReference>
<comment type="similarity">
    <text evidence="3">Belongs to the autotransporter-2 (AT-2) (TC 1.B.40) family.</text>
</comment>
<evidence type="ECO:0000259" key="13">
    <source>
        <dbReference type="Pfam" id="PF05658"/>
    </source>
</evidence>
<dbReference type="eggNOG" id="COG5295">
    <property type="taxonomic scope" value="Bacteria"/>
</dbReference>
<dbReference type="RefSeq" id="WP_012859464.1">
    <property type="nucleotide sequence ID" value="NC_013515.1"/>
</dbReference>
<dbReference type="Pfam" id="PF05662">
    <property type="entry name" value="YadA_stalk"/>
    <property type="match status" value="3"/>
</dbReference>
<evidence type="ECO:0000256" key="3">
    <source>
        <dbReference type="ARBA" id="ARBA00005848"/>
    </source>
</evidence>
<dbReference type="Pfam" id="PF05658">
    <property type="entry name" value="YadA_head"/>
    <property type="match status" value="6"/>
</dbReference>
<keyword evidence="10" id="KW-0998">Cell outer membrane</keyword>
<evidence type="ECO:0000256" key="11">
    <source>
        <dbReference type="SAM" id="Coils"/>
    </source>
</evidence>
<dbReference type="HOGENOM" id="CLU_288528_0_0_0"/>
<gene>
    <name evidence="15" type="ordered locus">Smon_1486</name>
</gene>
<dbReference type="Pfam" id="PF03895">
    <property type="entry name" value="YadA_anchor"/>
    <property type="match status" value="1"/>
</dbReference>
<keyword evidence="8" id="KW-0653">Protein transport</keyword>
<dbReference type="Proteomes" id="UP000002072">
    <property type="component" value="Chromosome"/>
</dbReference>
<dbReference type="EMBL" id="CP001779">
    <property type="protein sequence ID" value="ACZ01918.1"/>
    <property type="molecule type" value="Genomic_DNA"/>
</dbReference>
<keyword evidence="9" id="KW-0472">Membrane</keyword>
<evidence type="ECO:0000256" key="10">
    <source>
        <dbReference type="ARBA" id="ARBA00023237"/>
    </source>
</evidence>
<feature type="coiled-coil region" evidence="11">
    <location>
        <begin position="739"/>
        <end position="770"/>
    </location>
</feature>
<evidence type="ECO:0000256" key="7">
    <source>
        <dbReference type="ARBA" id="ARBA00022729"/>
    </source>
</evidence>
<keyword evidence="4" id="KW-0813">Transport</keyword>
<feature type="coiled-coil region" evidence="11">
    <location>
        <begin position="1024"/>
        <end position="1065"/>
    </location>
</feature>
<evidence type="ECO:0000256" key="8">
    <source>
        <dbReference type="ARBA" id="ARBA00022927"/>
    </source>
</evidence>
<dbReference type="KEGG" id="smf:Smon_1486"/>
<evidence type="ECO:0000256" key="2">
    <source>
        <dbReference type="ARBA" id="ARBA00004442"/>
    </source>
</evidence>
<dbReference type="Gene3D" id="2.150.10.10">
    <property type="entry name" value="Serralysin-like metalloprotease, C-terminal"/>
    <property type="match status" value="5"/>
</dbReference>
<dbReference type="InterPro" id="IPR005594">
    <property type="entry name" value="YadA_C"/>
</dbReference>
<proteinExistence type="inferred from homology"/>
<dbReference type="Gene3D" id="2.20.70.140">
    <property type="match status" value="1"/>
</dbReference>
<keyword evidence="5" id="KW-1134">Transmembrane beta strand</keyword>
<accession>D1AW08</accession>
<evidence type="ECO:0000313" key="16">
    <source>
        <dbReference type="Proteomes" id="UP000002072"/>
    </source>
</evidence>
<keyword evidence="7" id="KW-0732">Signal</keyword>
<dbReference type="InterPro" id="IPR008635">
    <property type="entry name" value="Coiled_stalk_dom"/>
</dbReference>
<dbReference type="Gene3D" id="3.30.1300.30">
    <property type="entry name" value="GSPII I/J protein-like"/>
    <property type="match status" value="1"/>
</dbReference>
<dbReference type="InterPro" id="IPR045584">
    <property type="entry name" value="Pilin-like"/>
</dbReference>
<organism evidence="15 16">
    <name type="scientific">Streptobacillus moniliformis (strain ATCC 14647 / DSM 12112 / NCTC 10651 / 9901)</name>
    <dbReference type="NCBI Taxonomy" id="519441"/>
    <lineage>
        <taxon>Bacteria</taxon>
        <taxon>Fusobacteriati</taxon>
        <taxon>Fusobacteriota</taxon>
        <taxon>Fusobacteriia</taxon>
        <taxon>Fusobacteriales</taxon>
        <taxon>Leptotrichiaceae</taxon>
        <taxon>Streptobacillus</taxon>
    </lineage>
</organism>
<feature type="domain" description="Trimeric autotransporter adhesin YadA-like stalk" evidence="14">
    <location>
        <begin position="563"/>
        <end position="596"/>
    </location>
</feature>
<feature type="domain" description="Trimeric autotransporter adhesin YadA-like head" evidence="13">
    <location>
        <begin position="494"/>
        <end position="519"/>
    </location>
</feature>
<dbReference type="AlphaFoldDB" id="D1AW08"/>
<dbReference type="GO" id="GO:0015031">
    <property type="term" value="P:protein transport"/>
    <property type="evidence" value="ECO:0007669"/>
    <property type="project" value="UniProtKB-KW"/>
</dbReference>
<dbReference type="OrthoDB" id="84732at2"/>
<evidence type="ECO:0000259" key="12">
    <source>
        <dbReference type="Pfam" id="PF03895"/>
    </source>
</evidence>
<feature type="domain" description="Trimeric autotransporter adhesin YadA-like stalk" evidence="14">
    <location>
        <begin position="349"/>
        <end position="390"/>
    </location>
</feature>
<dbReference type="GeneID" id="29673492"/>
<evidence type="ECO:0000259" key="14">
    <source>
        <dbReference type="Pfam" id="PF05662"/>
    </source>
</evidence>
<dbReference type="Gene3D" id="6.10.250.2040">
    <property type="match status" value="1"/>
</dbReference>
<dbReference type="STRING" id="519441.Smon_1486"/>
<comment type="subcellular location">
    <subcellularLocation>
        <location evidence="2">Cell outer membrane</location>
    </subcellularLocation>
    <subcellularLocation>
        <location evidence="1">Cell surface</location>
    </subcellularLocation>
</comment>
<dbReference type="CDD" id="cd12820">
    <property type="entry name" value="LbR_YadA-like"/>
    <property type="match status" value="3"/>
</dbReference>
<feature type="domain" description="Trimeric autotransporter adhesin YadA-like head" evidence="13">
    <location>
        <begin position="208"/>
        <end position="229"/>
    </location>
</feature>
<protein>
    <submittedName>
        <fullName evidence="15">YadA domain protein</fullName>
    </submittedName>
</protein>
<feature type="domain" description="Trimeric autotransporter adhesin YadA-like stalk" evidence="14">
    <location>
        <begin position="720"/>
        <end position="759"/>
    </location>
</feature>
<dbReference type="SUPFAM" id="SSF101967">
    <property type="entry name" value="Adhesin YadA, collagen-binding domain"/>
    <property type="match status" value="3"/>
</dbReference>
<evidence type="ECO:0000256" key="1">
    <source>
        <dbReference type="ARBA" id="ARBA00004241"/>
    </source>
</evidence>
<dbReference type="InterPro" id="IPR008640">
    <property type="entry name" value="Adhesin_Head_dom"/>
</dbReference>
<keyword evidence="6" id="KW-0812">Transmembrane</keyword>
<dbReference type="SUPFAM" id="SSF54523">
    <property type="entry name" value="Pili subunits"/>
    <property type="match status" value="1"/>
</dbReference>
<evidence type="ECO:0000256" key="6">
    <source>
        <dbReference type="ARBA" id="ARBA00022692"/>
    </source>
</evidence>
<keyword evidence="16" id="KW-1185">Reference proteome</keyword>
<dbReference type="GO" id="GO:0009986">
    <property type="term" value="C:cell surface"/>
    <property type="evidence" value="ECO:0007669"/>
    <property type="project" value="UniProtKB-SubCell"/>
</dbReference>
<evidence type="ECO:0000256" key="4">
    <source>
        <dbReference type="ARBA" id="ARBA00022448"/>
    </source>
</evidence>
<evidence type="ECO:0000256" key="9">
    <source>
        <dbReference type="ARBA" id="ARBA00023136"/>
    </source>
</evidence>
<evidence type="ECO:0000313" key="15">
    <source>
        <dbReference type="EMBL" id="ACZ01918.1"/>
    </source>
</evidence>
<dbReference type="GO" id="GO:0009279">
    <property type="term" value="C:cell outer membrane"/>
    <property type="evidence" value="ECO:0007669"/>
    <property type="project" value="UniProtKB-SubCell"/>
</dbReference>
<keyword evidence="11" id="KW-0175">Coiled coil</keyword>
<feature type="coiled-coil region" evidence="11">
    <location>
        <begin position="240"/>
        <end position="319"/>
    </location>
</feature>
<feature type="domain" description="Trimeric autotransporter adhesin YadA-like head" evidence="13">
    <location>
        <begin position="103"/>
        <end position="128"/>
    </location>
</feature>
<reference evidence="15 16" key="1">
    <citation type="journal article" date="2009" name="Stand. Genomic Sci.">
        <title>Complete genome sequence of Streptobacillus moniliformis type strain (9901T).</title>
        <authorList>
            <person name="Nolan M."/>
            <person name="Gronow S."/>
            <person name="Lapidus A."/>
            <person name="Ivanova N."/>
            <person name="Copeland A."/>
            <person name="Lucas S."/>
            <person name="Del Rio T.G."/>
            <person name="Chen F."/>
            <person name="Tice H."/>
            <person name="Pitluck S."/>
            <person name="Cheng J.F."/>
            <person name="Sims D."/>
            <person name="Meincke L."/>
            <person name="Bruce D."/>
            <person name="Goodwin L."/>
            <person name="Brettin T."/>
            <person name="Han C."/>
            <person name="Detter J.C."/>
            <person name="Ovchinikova G."/>
            <person name="Pati A."/>
            <person name="Mavromatis K."/>
            <person name="Mikhailova N."/>
            <person name="Chen A."/>
            <person name="Palaniappan K."/>
            <person name="Land M."/>
            <person name="Hauser L."/>
            <person name="Chang Y.J."/>
            <person name="Jeffries C.D."/>
            <person name="Rohde M."/>
            <person name="Sproer C."/>
            <person name="Goker M."/>
            <person name="Bristow J."/>
            <person name="Eisen J.A."/>
            <person name="Markowitz V."/>
            <person name="Hugenholtz P."/>
            <person name="Kyrpides N.C."/>
            <person name="Klenk H.P."/>
            <person name="Chain P."/>
        </authorList>
    </citation>
    <scope>NUCLEOTIDE SEQUENCE [LARGE SCALE GENOMIC DNA]</scope>
    <source>
        <strain evidence="16">ATCC 14647 / DSM 12112 / NCTC 10651 / 9901</strain>
    </source>
</reference>
<feature type="domain" description="Trimeric autotransporter adhesin YadA-like head" evidence="13">
    <location>
        <begin position="57"/>
        <end position="79"/>
    </location>
</feature>
<feature type="domain" description="Trimeric autotransporter adhesin YadA-like head" evidence="13">
    <location>
        <begin position="409"/>
        <end position="435"/>
    </location>
</feature>
<name>D1AW08_STRM9</name>
<sequence length="1065" mass="113322">MKKNNLIAFLIVISSLSYSRNNGNNLNSYTIFGSNSITTDTHNVQIGKDSKSEEDKKSIAIGSSSMSRGTNGVAIGNKAHAGAMPNLSNDVENTVAIGTDSKATALDAIAIGNKAHASTKYGIAIGTETKTDGIGAISLGYKSEANSDSIAIGKEAVGYGKGIALGENSHSRRYSVAIGYMADSKGVYSYGNVVIGSESSTDENLNFSTAIGYKAKVEESYSTAIGSSSIAKKRDDRLGYDMFTNKVVKLEDKLEKADKSKYTKLKEEIEKLKAEKGTLDKDAKDIIDKAYNSRTEDEKNKLTELNKKITSKITEINQKYGEYYKIVNVWEATYGEVSIGDAKNGITRQITGLAAGKEDTDAVNVAQLKSLYNKFESENKTYFHVNSGENKDTGDKDTNLGKIGEAAGATGYGAIAVGIKTKASGLNSIAIGKSSNSSGDNSISMGIDSKASGLTSMAIGVDAKASGITSIAIGSNANASGFGAISLGLSSSSSGMHSLAIGQLAKASEEKSVALGSESETTKAVATKDIEINGIKYGEFAGKTPFSVISIGYKDRERQLQYVAAGQISKESTDAINGSQLYWTNNVLGKFIDSTKSILGGTVYVIKSGDDAGKLTMNNIGDTGKDNIHDAIKHLKESITFNVMAGKDGTGTALGTIESIKIKKDEVLTFKAGDNLTITQNGKDFIYALNKDLKGMNSIKFGDDDSVHISKDGLNNGGKKITNVADGKDSTDAVNKGQLDKLENKISETKTEIDNKIKEIDKKLDEKIEKIDKKIGDTKKELTDKIDNVTKTLKTEITANGGETENNTKGSITLTYKKSDAGHNIYDISLSTTQLKLSSGGKVETLNDEDTKKIANAGEVAKAINTLGNNTLSFGGDSGVTEKQSLNKDGGLNFNIKGSENIKTKAKGNEVSIDISEKMKTDISKGVAANSGVANAIAMANLPQVSTIGDKRHNIAGSYGYYNGENAFALGLSGVNETGTLVYRASGALNTKGHVSLGAGLGYQFDNIGKRSKEILKLQRNGNINLLDEKVYELDKEFKALKENNKTLESRIAELEKLMKELRRN</sequence>
<evidence type="ECO:0000256" key="5">
    <source>
        <dbReference type="ARBA" id="ARBA00022452"/>
    </source>
</evidence>
<feature type="domain" description="Trimeric autotransporter adhesin YadA-like C-terminal membrane anchor" evidence="12">
    <location>
        <begin position="950"/>
        <end position="1005"/>
    </location>
</feature>